<dbReference type="RefSeq" id="WP_162445505.1">
    <property type="nucleotide sequence ID" value="NZ_CP048222.1"/>
</dbReference>
<dbReference type="EMBL" id="CP048222">
    <property type="protein sequence ID" value="QHT69516.1"/>
    <property type="molecule type" value="Genomic_DNA"/>
</dbReference>
<dbReference type="Pfam" id="PF00662">
    <property type="entry name" value="Proton_antipo_N"/>
    <property type="match status" value="1"/>
</dbReference>
<dbReference type="GO" id="GO:0015990">
    <property type="term" value="P:electron transport coupled proton transport"/>
    <property type="evidence" value="ECO:0007669"/>
    <property type="project" value="TreeGrafter"/>
</dbReference>
<feature type="transmembrane region" description="Helical" evidence="6">
    <location>
        <begin position="117"/>
        <end position="135"/>
    </location>
</feature>
<evidence type="ECO:0000256" key="3">
    <source>
        <dbReference type="ARBA" id="ARBA00022989"/>
    </source>
</evidence>
<feature type="domain" description="NADH:quinone oxidoreductase/Mrp antiporter transmembrane" evidence="7">
    <location>
        <begin position="134"/>
        <end position="356"/>
    </location>
</feature>
<dbReference type="InterPro" id="IPR003945">
    <property type="entry name" value="NU5C-like"/>
</dbReference>
<evidence type="ECO:0000256" key="4">
    <source>
        <dbReference type="ARBA" id="ARBA00023136"/>
    </source>
</evidence>
<accession>A0A6C0GNA6</accession>
<dbReference type="InterPro" id="IPR001750">
    <property type="entry name" value="ND/Mrp_TM"/>
</dbReference>
<feature type="transmembrane region" description="Helical" evidence="6">
    <location>
        <begin position="478"/>
        <end position="499"/>
    </location>
</feature>
<feature type="transmembrane region" description="Helical" evidence="6">
    <location>
        <begin position="214"/>
        <end position="235"/>
    </location>
</feature>
<dbReference type="GO" id="GO:0016020">
    <property type="term" value="C:membrane"/>
    <property type="evidence" value="ECO:0007669"/>
    <property type="project" value="UniProtKB-SubCell"/>
</dbReference>
<dbReference type="GO" id="GO:0008137">
    <property type="term" value="F:NADH dehydrogenase (ubiquinone) activity"/>
    <property type="evidence" value="ECO:0007669"/>
    <property type="project" value="InterPro"/>
</dbReference>
<dbReference type="GO" id="GO:0012505">
    <property type="term" value="C:endomembrane system"/>
    <property type="evidence" value="ECO:0007669"/>
    <property type="project" value="UniProtKB-SubCell"/>
</dbReference>
<feature type="transmembrane region" description="Helical" evidence="6">
    <location>
        <begin position="87"/>
        <end position="108"/>
    </location>
</feature>
<reference evidence="9 10" key="1">
    <citation type="submission" date="2020-01" db="EMBL/GenBank/DDBJ databases">
        <authorList>
            <person name="Kim M.K."/>
        </authorList>
    </citation>
    <scope>NUCLEOTIDE SEQUENCE [LARGE SCALE GENOMIC DNA]</scope>
    <source>
        <strain evidence="9 10">172606-1</strain>
    </source>
</reference>
<dbReference type="Pfam" id="PF00361">
    <property type="entry name" value="Proton_antipo_M"/>
    <property type="match status" value="2"/>
</dbReference>
<dbReference type="InterPro" id="IPR001516">
    <property type="entry name" value="Proton_antipo_N"/>
</dbReference>
<gene>
    <name evidence="9" type="ORF">GXP67_24160</name>
</gene>
<feature type="transmembrane region" description="Helical" evidence="6">
    <location>
        <begin position="416"/>
        <end position="441"/>
    </location>
</feature>
<evidence type="ECO:0000259" key="8">
    <source>
        <dbReference type="Pfam" id="PF00662"/>
    </source>
</evidence>
<feature type="domain" description="NADH:quinone oxidoreductase/Mrp antiporter transmembrane" evidence="7">
    <location>
        <begin position="484"/>
        <end position="587"/>
    </location>
</feature>
<dbReference type="Proteomes" id="UP000480178">
    <property type="component" value="Chromosome"/>
</dbReference>
<feature type="transmembrane region" description="Helical" evidence="6">
    <location>
        <begin position="447"/>
        <end position="466"/>
    </location>
</feature>
<keyword evidence="2 5" id="KW-0812">Transmembrane</keyword>
<keyword evidence="3 6" id="KW-1133">Transmembrane helix</keyword>
<dbReference type="PANTHER" id="PTHR42829:SF2">
    <property type="entry name" value="NADH-UBIQUINONE OXIDOREDUCTASE CHAIN 5"/>
    <property type="match status" value="1"/>
</dbReference>
<dbReference type="AlphaFoldDB" id="A0A6C0GNA6"/>
<evidence type="ECO:0000313" key="9">
    <source>
        <dbReference type="EMBL" id="QHT69516.1"/>
    </source>
</evidence>
<evidence type="ECO:0000313" key="10">
    <source>
        <dbReference type="Proteomes" id="UP000480178"/>
    </source>
</evidence>
<feature type="transmembrane region" description="Helical" evidence="6">
    <location>
        <begin position="141"/>
        <end position="158"/>
    </location>
</feature>
<protein>
    <recommendedName>
        <fullName evidence="11">NADH-quinone oxidoreductase subunit L</fullName>
    </recommendedName>
</protein>
<feature type="domain" description="NADH-Ubiquinone oxidoreductase (complex I) chain 5 N-terminal" evidence="8">
    <location>
        <begin position="70"/>
        <end position="118"/>
    </location>
</feature>
<feature type="transmembrane region" description="Helical" evidence="6">
    <location>
        <begin position="281"/>
        <end position="302"/>
    </location>
</feature>
<dbReference type="KEGG" id="rhoz:GXP67_24160"/>
<evidence type="ECO:0000259" key="7">
    <source>
        <dbReference type="Pfam" id="PF00361"/>
    </source>
</evidence>
<evidence type="ECO:0000256" key="5">
    <source>
        <dbReference type="RuleBase" id="RU000320"/>
    </source>
</evidence>
<organism evidence="9 10">
    <name type="scientific">Rhodocytophaga rosea</name>
    <dbReference type="NCBI Taxonomy" id="2704465"/>
    <lineage>
        <taxon>Bacteria</taxon>
        <taxon>Pseudomonadati</taxon>
        <taxon>Bacteroidota</taxon>
        <taxon>Cytophagia</taxon>
        <taxon>Cytophagales</taxon>
        <taxon>Rhodocytophagaceae</taxon>
        <taxon>Rhodocytophaga</taxon>
    </lineage>
</organism>
<feature type="transmembrane region" description="Helical" evidence="6">
    <location>
        <begin position="6"/>
        <end position="23"/>
    </location>
</feature>
<comment type="subcellular location">
    <subcellularLocation>
        <location evidence="1">Endomembrane system</location>
        <topology evidence="1">Multi-pass membrane protein</topology>
    </subcellularLocation>
    <subcellularLocation>
        <location evidence="5">Membrane</location>
        <topology evidence="5">Multi-pass membrane protein</topology>
    </subcellularLocation>
</comment>
<feature type="transmembrane region" description="Helical" evidence="6">
    <location>
        <begin position="35"/>
        <end position="56"/>
    </location>
</feature>
<keyword evidence="10" id="KW-1185">Reference proteome</keyword>
<evidence type="ECO:0000256" key="1">
    <source>
        <dbReference type="ARBA" id="ARBA00004127"/>
    </source>
</evidence>
<feature type="transmembrane region" description="Helical" evidence="6">
    <location>
        <begin position="314"/>
        <end position="337"/>
    </location>
</feature>
<dbReference type="PRINTS" id="PR01434">
    <property type="entry name" value="NADHDHGNASE5"/>
</dbReference>
<feature type="transmembrane region" description="Helical" evidence="6">
    <location>
        <begin position="583"/>
        <end position="604"/>
    </location>
</feature>
<dbReference type="GO" id="GO:0003954">
    <property type="term" value="F:NADH dehydrogenase activity"/>
    <property type="evidence" value="ECO:0007669"/>
    <property type="project" value="TreeGrafter"/>
</dbReference>
<dbReference type="GO" id="GO:0042773">
    <property type="term" value="P:ATP synthesis coupled electron transport"/>
    <property type="evidence" value="ECO:0007669"/>
    <property type="project" value="InterPro"/>
</dbReference>
<keyword evidence="4 6" id="KW-0472">Membrane</keyword>
<feature type="transmembrane region" description="Helical" evidence="6">
    <location>
        <begin position="255"/>
        <end position="275"/>
    </location>
</feature>
<sequence>MTLFLLFLIRFIPLIGFIISLLIPRRKENTISWAAYLTVGLHLLSFLSFMFLWLIGNQPVINMKDLVLFQTSGYEFFLAFQFDKISAVYLFVGAFLTFLVTVYSRYYLHREHGYKRFFNTILFFYLGYNMVVFSGNLETLFVGWEILGVSSFLLIAFYKDRYLPVKNAVKVFSIYRLGDVGLILAMWMSHHLWHENITFAKLANYELVHTHLESHSLVGIFISVMILISAAAKSAQLPFSSWLPRAMEGPTPSSAIFYGSLSVHLGVFLLLRTFPFWEQQISVRILIGVLGLATAIVTTGIARVQSSVKSQIAYASIAQIGLIFIEVAAGFTTLALIHFAGNAFLRTYQLLVSPSVVSYLIREQFYNYTPRQHTFEDSLPKKLENSLYILCLKEWNLDSIMYRFLWNPLKWAGNKLGFLSVNGALRFFVPVYLLGLISLFYEEFIPAQIHAVLPVIFSFMGLIMVFKSFTERRNVQMSWILVIMNHFWIALAISFNEHFKYDQTLFYLSGIVISGIIGFICLNRLRLYEESIDLNQFHGYSRIYPKLAVVFLLACLGVSGFPITPAFIGEDLLFSHIHEDQALLAFFVALSFILDGLSIIRIYARVFMGPHAKSVYEMAYRSS</sequence>
<evidence type="ECO:0000256" key="2">
    <source>
        <dbReference type="ARBA" id="ARBA00022692"/>
    </source>
</evidence>
<name>A0A6C0GNA6_9BACT</name>
<dbReference type="PANTHER" id="PTHR42829">
    <property type="entry name" value="NADH-UBIQUINONE OXIDOREDUCTASE CHAIN 5"/>
    <property type="match status" value="1"/>
</dbReference>
<evidence type="ECO:0000256" key="6">
    <source>
        <dbReference type="SAM" id="Phobius"/>
    </source>
</evidence>
<proteinExistence type="predicted"/>
<evidence type="ECO:0008006" key="11">
    <source>
        <dbReference type="Google" id="ProtNLM"/>
    </source>
</evidence>
<feature type="transmembrane region" description="Helical" evidence="6">
    <location>
        <begin position="543"/>
        <end position="563"/>
    </location>
</feature>
<feature type="transmembrane region" description="Helical" evidence="6">
    <location>
        <begin position="505"/>
        <end position="522"/>
    </location>
</feature>